<accession>A0A6V8N9W9</accession>
<dbReference type="SUPFAM" id="SSF52540">
    <property type="entry name" value="P-loop containing nucleoside triphosphate hydrolases"/>
    <property type="match status" value="1"/>
</dbReference>
<dbReference type="Gene3D" id="3.40.50.300">
    <property type="entry name" value="P-loop containing nucleotide triphosphate hydrolases"/>
    <property type="match status" value="1"/>
</dbReference>
<organism evidence="2 3">
    <name type="scientific">Geomonas limicola</name>
    <dbReference type="NCBI Taxonomy" id="2740186"/>
    <lineage>
        <taxon>Bacteria</taxon>
        <taxon>Pseudomonadati</taxon>
        <taxon>Thermodesulfobacteriota</taxon>
        <taxon>Desulfuromonadia</taxon>
        <taxon>Geobacterales</taxon>
        <taxon>Geobacteraceae</taxon>
        <taxon>Geomonas</taxon>
    </lineage>
</organism>
<dbReference type="InterPro" id="IPR007111">
    <property type="entry name" value="NACHT_NTPase"/>
</dbReference>
<dbReference type="Pfam" id="PF05729">
    <property type="entry name" value="NACHT"/>
    <property type="match status" value="1"/>
</dbReference>
<dbReference type="AlphaFoldDB" id="A0A6V8N9W9"/>
<keyword evidence="3" id="KW-1185">Reference proteome</keyword>
<sequence length="594" mass="69296">MPTAIAIGGAIAIKKLIDQITADLYASFKDGYKDKLERISALNNISALSNKIEEVGRVKTIWQTDKSIQLSSFYCQSHVLLNGERRVVNSVSDFEIDGNILIEGIAGQGKSILMRHLCMTELDNGNFIPVFIELRRINSEQELMPIINAKLVELGFDIDPEIFRYLCSLEKMLFLLDGFDEVPDKIQKSLINEIEDITNLYRGIKIVVSSRPESGIEYLPSFSVAKVDYVRNDEYKVIISKLSESAEFAETLIDRINVHKSDIKEMLCTPLMITLLVLTYKAYQKIPEQLSEFFESMFHLMLQRHDGTKPGYTRERRCTLNDIEYQRIFEALCFLSKDNGQTFKASTLYECAARAISICKLDADPQKYVQDINRITCLIVYEGKVFRFLHKSIQEYFAASFIKYKPDSVSVKFYDKMDLDSHKWHQELLYLEEIDKYRFSKYLLLPACRKYLNPPKKTIPKKIITKDYSNILEKTFYFTLEPTSWIWFGYDRLLRSILETSELRVTSRSILANYLQRNKIFNDSKDLIHQYLNDFQPKTSTRWVSLKKLRDNNICFEAITLFAEAVFDLLHRRGLDCQKYLKEQEKTDFMEDFL</sequence>
<evidence type="ECO:0000259" key="1">
    <source>
        <dbReference type="PROSITE" id="PS50837"/>
    </source>
</evidence>
<name>A0A6V8N9W9_9BACT</name>
<dbReference type="PROSITE" id="PS50837">
    <property type="entry name" value="NACHT"/>
    <property type="match status" value="1"/>
</dbReference>
<dbReference type="Proteomes" id="UP000587586">
    <property type="component" value="Unassembled WGS sequence"/>
</dbReference>
<comment type="caution">
    <text evidence="2">The sequence shown here is derived from an EMBL/GenBank/DDBJ whole genome shotgun (WGS) entry which is preliminary data.</text>
</comment>
<feature type="domain" description="NACHT" evidence="1">
    <location>
        <begin position="98"/>
        <end position="217"/>
    </location>
</feature>
<dbReference type="EMBL" id="BLXZ01000004">
    <property type="protein sequence ID" value="GFO68684.1"/>
    <property type="molecule type" value="Genomic_DNA"/>
</dbReference>
<protein>
    <recommendedName>
        <fullName evidence="1">NACHT domain-containing protein</fullName>
    </recommendedName>
</protein>
<reference evidence="3" key="1">
    <citation type="submission" date="2020-06" db="EMBL/GenBank/DDBJ databases">
        <title>Draft genomic sequecing of Geomonas sp. Red745.</title>
        <authorList>
            <person name="Itoh H."/>
            <person name="Xu Z.X."/>
            <person name="Ushijima N."/>
            <person name="Masuda Y."/>
            <person name="Shiratori Y."/>
            <person name="Senoo K."/>
        </authorList>
    </citation>
    <scope>NUCLEOTIDE SEQUENCE [LARGE SCALE GENOMIC DNA]</scope>
    <source>
        <strain evidence="3">Red745</strain>
    </source>
</reference>
<dbReference type="PANTHER" id="PTHR46844:SF1">
    <property type="entry name" value="SLR5058 PROTEIN"/>
    <property type="match status" value="1"/>
</dbReference>
<dbReference type="InterPro" id="IPR027417">
    <property type="entry name" value="P-loop_NTPase"/>
</dbReference>
<gene>
    <name evidence="2" type="ORF">GMLC_22630</name>
</gene>
<evidence type="ECO:0000313" key="2">
    <source>
        <dbReference type="EMBL" id="GFO68684.1"/>
    </source>
</evidence>
<evidence type="ECO:0000313" key="3">
    <source>
        <dbReference type="Proteomes" id="UP000587586"/>
    </source>
</evidence>
<dbReference type="PANTHER" id="PTHR46844">
    <property type="entry name" value="SLR5058 PROTEIN"/>
    <property type="match status" value="1"/>
</dbReference>
<proteinExistence type="predicted"/>
<dbReference type="RefSeq" id="WP_183361237.1">
    <property type="nucleotide sequence ID" value="NZ_BLXZ01000004.1"/>
</dbReference>